<dbReference type="Gene3D" id="3.30.420.10">
    <property type="entry name" value="Ribonuclease H-like superfamily/Ribonuclease H"/>
    <property type="match status" value="1"/>
</dbReference>
<evidence type="ECO:0000313" key="1">
    <source>
        <dbReference type="EMBL" id="GBM08176.1"/>
    </source>
</evidence>
<dbReference type="InterPro" id="IPR036397">
    <property type="entry name" value="RNaseH_sf"/>
</dbReference>
<name>A0A4Y2CW53_ARAVE</name>
<comment type="caution">
    <text evidence="1">The sequence shown here is derived from an EMBL/GenBank/DDBJ whole genome shotgun (WGS) entry which is preliminary data.</text>
</comment>
<evidence type="ECO:0000313" key="2">
    <source>
        <dbReference type="Proteomes" id="UP000499080"/>
    </source>
</evidence>
<proteinExistence type="predicted"/>
<keyword evidence="2" id="KW-1185">Reference proteome</keyword>
<accession>A0A4Y2CW53</accession>
<dbReference type="Proteomes" id="UP000499080">
    <property type="component" value="Unassembled WGS sequence"/>
</dbReference>
<reference evidence="1 2" key="1">
    <citation type="journal article" date="2019" name="Sci. Rep.">
        <title>Orb-weaving spider Araneus ventricosus genome elucidates the spidroin gene catalogue.</title>
        <authorList>
            <person name="Kono N."/>
            <person name="Nakamura H."/>
            <person name="Ohtoshi R."/>
            <person name="Moran D.A.P."/>
            <person name="Shinohara A."/>
            <person name="Yoshida Y."/>
            <person name="Fujiwara M."/>
            <person name="Mori M."/>
            <person name="Tomita M."/>
            <person name="Arakawa K."/>
        </authorList>
    </citation>
    <scope>NUCLEOTIDE SEQUENCE [LARGE SCALE GENOMIC DNA]</scope>
</reference>
<dbReference type="EMBL" id="BGPR01000252">
    <property type="protein sequence ID" value="GBM08176.1"/>
    <property type="molecule type" value="Genomic_DNA"/>
</dbReference>
<protein>
    <recommendedName>
        <fullName evidence="3">Tc1-like transposase DDE domain-containing protein</fullName>
    </recommendedName>
</protein>
<dbReference type="AlphaFoldDB" id="A0A4Y2CW53"/>
<evidence type="ECO:0008006" key="3">
    <source>
        <dbReference type="Google" id="ProtNLM"/>
    </source>
</evidence>
<organism evidence="1 2">
    <name type="scientific">Araneus ventricosus</name>
    <name type="common">Orbweaver spider</name>
    <name type="synonym">Epeira ventricosa</name>
    <dbReference type="NCBI Taxonomy" id="182803"/>
    <lineage>
        <taxon>Eukaryota</taxon>
        <taxon>Metazoa</taxon>
        <taxon>Ecdysozoa</taxon>
        <taxon>Arthropoda</taxon>
        <taxon>Chelicerata</taxon>
        <taxon>Arachnida</taxon>
        <taxon>Araneae</taxon>
        <taxon>Araneomorphae</taxon>
        <taxon>Entelegynae</taxon>
        <taxon>Araneoidea</taxon>
        <taxon>Araneidae</taxon>
        <taxon>Araneus</taxon>
    </lineage>
</organism>
<dbReference type="GO" id="GO:0003676">
    <property type="term" value="F:nucleic acid binding"/>
    <property type="evidence" value="ECO:0007669"/>
    <property type="project" value="InterPro"/>
</dbReference>
<sequence length="134" mass="15388">MVSLLHASVNVSLTDNAEKILDYKIHRERCCYGDPGVFVWEDVNDERADRAPNFQRRHCYRRSLLSAGDPPLHASIPGAISAGFIFMDDKARPRRTPAVQELQESELITRRHWPVYSPDLNPIEHVRDALGRRL</sequence>
<gene>
    <name evidence="1" type="ORF">AVEN_214498_1</name>
</gene>